<keyword evidence="2" id="KW-1185">Reference proteome</keyword>
<evidence type="ECO:0000313" key="2">
    <source>
        <dbReference type="Proteomes" id="UP000823775"/>
    </source>
</evidence>
<sequence>MEDHCKENNELVIIEVPTVVPFHTEETQLSLMRVNSPNKILHEIVTRTIGEVMDIDIFHKEKGRNIDKEEDDVELHMDQMTNDIDSSPRAIKTFRRVDKKTI</sequence>
<name>A0ABS8RQJ9_DATST</name>
<evidence type="ECO:0000313" key="1">
    <source>
        <dbReference type="EMBL" id="MCD7448928.1"/>
    </source>
</evidence>
<reference evidence="1 2" key="1">
    <citation type="journal article" date="2021" name="BMC Genomics">
        <title>Datura genome reveals duplications of psychoactive alkaloid biosynthetic genes and high mutation rate following tissue culture.</title>
        <authorList>
            <person name="Rajewski A."/>
            <person name="Carter-House D."/>
            <person name="Stajich J."/>
            <person name="Litt A."/>
        </authorList>
    </citation>
    <scope>NUCLEOTIDE SEQUENCE [LARGE SCALE GENOMIC DNA]</scope>
    <source>
        <strain evidence="1">AR-01</strain>
    </source>
</reference>
<dbReference type="Proteomes" id="UP000823775">
    <property type="component" value="Unassembled WGS sequence"/>
</dbReference>
<organism evidence="1 2">
    <name type="scientific">Datura stramonium</name>
    <name type="common">Jimsonweed</name>
    <name type="synonym">Common thornapple</name>
    <dbReference type="NCBI Taxonomy" id="4076"/>
    <lineage>
        <taxon>Eukaryota</taxon>
        <taxon>Viridiplantae</taxon>
        <taxon>Streptophyta</taxon>
        <taxon>Embryophyta</taxon>
        <taxon>Tracheophyta</taxon>
        <taxon>Spermatophyta</taxon>
        <taxon>Magnoliopsida</taxon>
        <taxon>eudicotyledons</taxon>
        <taxon>Gunneridae</taxon>
        <taxon>Pentapetalae</taxon>
        <taxon>asterids</taxon>
        <taxon>lamiids</taxon>
        <taxon>Solanales</taxon>
        <taxon>Solanaceae</taxon>
        <taxon>Solanoideae</taxon>
        <taxon>Datureae</taxon>
        <taxon>Datura</taxon>
    </lineage>
</organism>
<comment type="caution">
    <text evidence="1">The sequence shown here is derived from an EMBL/GenBank/DDBJ whole genome shotgun (WGS) entry which is preliminary data.</text>
</comment>
<accession>A0ABS8RQJ9</accession>
<proteinExistence type="predicted"/>
<dbReference type="EMBL" id="JACEIK010000076">
    <property type="protein sequence ID" value="MCD7448928.1"/>
    <property type="molecule type" value="Genomic_DNA"/>
</dbReference>
<protein>
    <submittedName>
        <fullName evidence="1">Uncharacterized protein</fullName>
    </submittedName>
</protein>
<gene>
    <name evidence="1" type="ORF">HAX54_047267</name>
</gene>